<evidence type="ECO:0000313" key="1">
    <source>
        <dbReference type="EMBL" id="HAG0017550.1"/>
    </source>
</evidence>
<protein>
    <submittedName>
        <fullName evidence="1">Uncharacterized protein</fullName>
    </submittedName>
</protein>
<name>A0A756IEA3_SALER</name>
<organism evidence="1">
    <name type="scientific">Salmonella enterica</name>
    <name type="common">Salmonella choleraesuis</name>
    <dbReference type="NCBI Taxonomy" id="28901"/>
    <lineage>
        <taxon>Bacteria</taxon>
        <taxon>Pseudomonadati</taxon>
        <taxon>Pseudomonadota</taxon>
        <taxon>Gammaproteobacteria</taxon>
        <taxon>Enterobacterales</taxon>
        <taxon>Enterobacteriaceae</taxon>
        <taxon>Salmonella</taxon>
    </lineage>
</organism>
<sequence>MVFDDSPSWYSGLASAVPEGIGAGILKTGEGILGFLEPGTDALSSAFNTLGIKDNGPEWSHYLRNRLANYTARIAPDPYTTGEAGQLVYSLFSQAIPMAAGAYLGGPVGAAAVSGIAEGVNTYDSDILSGVDSGTAQDHALISGATVAAMSVLPFHAGKIRIAEPFLNNVATQAEKSGWKLPANIIRSVLPHANTVIDNAIGNAALGIASRGFSSDLLRSHGYDWMANQYEAYDKWAIASDAIMSLGFGHFSKLGMAIRDGLRQRDIDAALTAAQHVFSETDAAPGMPVNVMSRDAHSQALNKAWNDMMSGEPVDVAGLVANAEFLPKTGADRLAVGIRDVMSRDDHTDTFIRRYITPTFRGEDIEAMEKQYFADLDTERTINGENIQTDDSIAQQYANDNPDLILHHTDDGKAVTVADAMNEADTGIAQAKQDGNLIDVAVKCFLSGGEA</sequence>
<proteinExistence type="predicted"/>
<dbReference type="EMBL" id="DAAWYJ010000033">
    <property type="protein sequence ID" value="HAG0017550.1"/>
    <property type="molecule type" value="Genomic_DNA"/>
</dbReference>
<dbReference type="AlphaFoldDB" id="A0A756IEA3"/>
<gene>
    <name evidence="1" type="ORF">G8O67_004936</name>
</gene>
<reference evidence="1" key="1">
    <citation type="journal article" date="2018" name="Genome Biol.">
        <title>SKESA: strategic k-mer extension for scrupulous assemblies.</title>
        <authorList>
            <person name="Souvorov A."/>
            <person name="Agarwala R."/>
            <person name="Lipman D.J."/>
        </authorList>
    </citation>
    <scope>NUCLEOTIDE SEQUENCE</scope>
    <source>
        <strain evidence="1">MA.CK_00/00002125</strain>
    </source>
</reference>
<reference evidence="1" key="2">
    <citation type="submission" date="2020-02" db="EMBL/GenBank/DDBJ databases">
        <authorList>
            <consortium name="NCBI Pathogen Detection Project"/>
        </authorList>
    </citation>
    <scope>NUCLEOTIDE SEQUENCE</scope>
    <source>
        <strain evidence="1">MA.CK_00/00002125</strain>
    </source>
</reference>
<accession>A0A756IEA3</accession>
<comment type="caution">
    <text evidence="1">The sequence shown here is derived from an EMBL/GenBank/DDBJ whole genome shotgun (WGS) entry which is preliminary data.</text>
</comment>